<evidence type="ECO:0000313" key="2">
    <source>
        <dbReference type="Proteomes" id="UP000599009"/>
    </source>
</evidence>
<protein>
    <recommendedName>
        <fullName evidence="3">Resolvase/invertase-type recombinase catalytic domain-containing protein</fullName>
    </recommendedName>
</protein>
<comment type="caution">
    <text evidence="1">The sequence shown here is derived from an EMBL/GenBank/DDBJ whole genome shotgun (WGS) entry which is preliminary data.</text>
</comment>
<sequence>MAFGLKRVAARRGDALAAESWDGVERLLVEYCRGEGYAVEHCGTVGWRRPDLIPGRLAA</sequence>
<evidence type="ECO:0000313" key="1">
    <source>
        <dbReference type="EMBL" id="GGK03006.1"/>
    </source>
</evidence>
<dbReference type="Proteomes" id="UP000599009">
    <property type="component" value="Unassembled WGS sequence"/>
</dbReference>
<dbReference type="EMBL" id="BMME01000001">
    <property type="protein sequence ID" value="GGK03006.1"/>
    <property type="molecule type" value="Genomic_DNA"/>
</dbReference>
<keyword evidence="2" id="KW-1185">Reference proteome</keyword>
<name>A0ABQ2EDH0_9GAMM</name>
<evidence type="ECO:0008006" key="3">
    <source>
        <dbReference type="Google" id="ProtNLM"/>
    </source>
</evidence>
<proteinExistence type="predicted"/>
<reference evidence="2" key="1">
    <citation type="journal article" date="2019" name="Int. J. Syst. Evol. Microbiol.">
        <title>The Global Catalogue of Microorganisms (GCM) 10K type strain sequencing project: providing services to taxonomists for standard genome sequencing and annotation.</title>
        <authorList>
            <consortium name="The Broad Institute Genomics Platform"/>
            <consortium name="The Broad Institute Genome Sequencing Center for Infectious Disease"/>
            <person name="Wu L."/>
            <person name="Ma J."/>
        </authorList>
    </citation>
    <scope>NUCLEOTIDE SEQUENCE [LARGE SCALE GENOMIC DNA]</scope>
    <source>
        <strain evidence="2">CGMCC 1.8985</strain>
    </source>
</reference>
<organism evidence="1 2">
    <name type="scientific">Luteimonas terricola</name>
    <dbReference type="NCBI Taxonomy" id="645597"/>
    <lineage>
        <taxon>Bacteria</taxon>
        <taxon>Pseudomonadati</taxon>
        <taxon>Pseudomonadota</taxon>
        <taxon>Gammaproteobacteria</taxon>
        <taxon>Lysobacterales</taxon>
        <taxon>Lysobacteraceae</taxon>
        <taxon>Luteimonas</taxon>
    </lineage>
</organism>
<gene>
    <name evidence="1" type="ORF">GCM10011394_10150</name>
</gene>
<accession>A0ABQ2EDH0</accession>